<dbReference type="Gene3D" id="3.90.540.10">
    <property type="entry name" value="Colicin/pyocin, DNase domain"/>
    <property type="match status" value="1"/>
</dbReference>
<keyword evidence="11" id="KW-1185">Reference proteome</keyword>
<dbReference type="HOGENOM" id="CLU_857392_0_0_6"/>
<evidence type="ECO:0000256" key="5">
    <source>
        <dbReference type="ARBA" id="ARBA00022801"/>
    </source>
</evidence>
<evidence type="ECO:0000256" key="1">
    <source>
        <dbReference type="ARBA" id="ARBA00006811"/>
    </source>
</evidence>
<dbReference type="GO" id="GO:0016787">
    <property type="term" value="F:hydrolase activity"/>
    <property type="evidence" value="ECO:0007669"/>
    <property type="project" value="UniProtKB-KW"/>
</dbReference>
<dbReference type="InterPro" id="IPR044925">
    <property type="entry name" value="His-Me_finger_sf"/>
</dbReference>
<evidence type="ECO:0000256" key="7">
    <source>
        <dbReference type="ARBA" id="ARBA00023048"/>
    </source>
</evidence>
<keyword evidence="3" id="KW-0540">Nuclease</keyword>
<evidence type="ECO:0000256" key="3">
    <source>
        <dbReference type="ARBA" id="ARBA00022722"/>
    </source>
</evidence>
<protein>
    <recommendedName>
        <fullName evidence="9">LHH domain-containing protein</fullName>
    </recommendedName>
</protein>
<keyword evidence="7" id="KW-0078">Bacteriocin</keyword>
<evidence type="ECO:0000313" key="11">
    <source>
        <dbReference type="Proteomes" id="UP000005090"/>
    </source>
</evidence>
<evidence type="ECO:0000256" key="4">
    <source>
        <dbReference type="ARBA" id="ARBA00022759"/>
    </source>
</evidence>
<name>H8GIM1_METAL</name>
<dbReference type="GO" id="GO:0031640">
    <property type="term" value="P:killing of cells of another organism"/>
    <property type="evidence" value="ECO:0007669"/>
    <property type="project" value="UniProtKB-KW"/>
</dbReference>
<dbReference type="STRING" id="686340.Metal_1245"/>
<dbReference type="SUPFAM" id="SSF54060">
    <property type="entry name" value="His-Me finger endonucleases"/>
    <property type="match status" value="1"/>
</dbReference>
<feature type="region of interest" description="Disordered" evidence="8">
    <location>
        <begin position="258"/>
        <end position="291"/>
    </location>
</feature>
<organism evidence="10 11">
    <name type="scientific">Methylomicrobium album BG8</name>
    <dbReference type="NCBI Taxonomy" id="686340"/>
    <lineage>
        <taxon>Bacteria</taxon>
        <taxon>Pseudomonadati</taxon>
        <taxon>Pseudomonadota</taxon>
        <taxon>Gammaproteobacteria</taxon>
        <taxon>Methylococcales</taxon>
        <taxon>Methylococcaceae</taxon>
        <taxon>Methylomicrobium</taxon>
    </lineage>
</organism>
<feature type="region of interest" description="Disordered" evidence="8">
    <location>
        <begin position="303"/>
        <end position="324"/>
    </location>
</feature>
<dbReference type="EMBL" id="CM001475">
    <property type="protein sequence ID" value="EIC29048.1"/>
    <property type="molecule type" value="Genomic_DNA"/>
</dbReference>
<dbReference type="GO" id="GO:0004519">
    <property type="term" value="F:endonuclease activity"/>
    <property type="evidence" value="ECO:0007669"/>
    <property type="project" value="UniProtKB-KW"/>
</dbReference>
<feature type="domain" description="LHH" evidence="9">
    <location>
        <begin position="271"/>
        <end position="309"/>
    </location>
</feature>
<proteinExistence type="inferred from homology"/>
<accession>H8GIM1</accession>
<comment type="similarity">
    <text evidence="1">Belongs to the colicin/pyosin nuclease family.</text>
</comment>
<dbReference type="GO" id="GO:0042742">
    <property type="term" value="P:defense response to bacterium"/>
    <property type="evidence" value="ECO:0007669"/>
    <property type="project" value="UniProtKB-KW"/>
</dbReference>
<reference evidence="10 11" key="1">
    <citation type="journal article" date="2013" name="Genome Announc.">
        <title>Genome Sequence of the Obligate Gammaproteobacterial Methanotroph Methylomicrobium album Strain BG8.</title>
        <authorList>
            <person name="Kits K.D."/>
            <person name="Kalyuzhnaya M.G."/>
            <person name="Klotz M.G."/>
            <person name="Jetten M.S."/>
            <person name="Op den Camp H.J."/>
            <person name="Vuilleumier S."/>
            <person name="Bringel F."/>
            <person name="Dispirito A.A."/>
            <person name="Murrell J.C."/>
            <person name="Bruce D."/>
            <person name="Cheng J.F."/>
            <person name="Copeland A."/>
            <person name="Goodwin L."/>
            <person name="Hauser L."/>
            <person name="Lajus A."/>
            <person name="Land M.L."/>
            <person name="Lapidus A."/>
            <person name="Lucas S."/>
            <person name="Medigue C."/>
            <person name="Pitluck S."/>
            <person name="Woyke T."/>
            <person name="Zeytun A."/>
            <person name="Stein L.Y."/>
        </authorList>
    </citation>
    <scope>NUCLEOTIDE SEQUENCE [LARGE SCALE GENOMIC DNA]</scope>
    <source>
        <strain evidence="10 11">BG8</strain>
    </source>
</reference>
<dbReference type="InterPro" id="IPR026834">
    <property type="entry name" value="LHH"/>
</dbReference>
<keyword evidence="4" id="KW-0255">Endonuclease</keyword>
<keyword evidence="5" id="KW-0378">Hydrolase</keyword>
<evidence type="ECO:0000313" key="10">
    <source>
        <dbReference type="EMBL" id="EIC29048.1"/>
    </source>
</evidence>
<gene>
    <name evidence="10" type="ORF">Metal_1245</name>
</gene>
<keyword evidence="6" id="KW-0044">Antibiotic</keyword>
<evidence type="ECO:0000256" key="6">
    <source>
        <dbReference type="ARBA" id="ARBA00023022"/>
    </source>
</evidence>
<dbReference type="Pfam" id="PF14411">
    <property type="entry name" value="LHH"/>
    <property type="match status" value="1"/>
</dbReference>
<dbReference type="AlphaFoldDB" id="H8GIM1"/>
<evidence type="ECO:0000256" key="2">
    <source>
        <dbReference type="ARBA" id="ARBA00022529"/>
    </source>
</evidence>
<dbReference type="InterPro" id="IPR037146">
    <property type="entry name" value="Colicin/pyocin_DNase_dom_sf"/>
</dbReference>
<sequence length="324" mass="36120">MPGTLRRNRLCRVPPFGTTTMPNESCRSGNRFRAVGCGDDRNRINRERCGSFLTTSYGPYANGNPVHFTDPTGTVWDFVDIGFFAQSPVGRATALSLPDIHVAIILQNIARARNPVTFQDIGNVGHKKRVPDLHDFILFVGPGLADRLPACQAPRHSKPHSAEPVRRNRLCRVPPFERPRCRTSPATLMRCARLYFICRPRVGGSPAGMSSDSAFQTSFGGTRQSRFRLTGLAKGTKATSQIDRAAFKKERESFWKNEAKSNTSSYSASDLERMEKGKAPIGSDGHPMELHHKDRTMNRGLEPMTRTDHRLGGNYRKNHLDIGD</sequence>
<evidence type="ECO:0000256" key="8">
    <source>
        <dbReference type="SAM" id="MobiDB-lite"/>
    </source>
</evidence>
<evidence type="ECO:0000259" key="9">
    <source>
        <dbReference type="Pfam" id="PF14411"/>
    </source>
</evidence>
<dbReference type="Proteomes" id="UP000005090">
    <property type="component" value="Chromosome"/>
</dbReference>
<keyword evidence="2" id="KW-0929">Antimicrobial</keyword>